<dbReference type="EMBL" id="JAPAIK010000433">
    <property type="protein sequence ID" value="MCW1073666.1"/>
    <property type="molecule type" value="Genomic_DNA"/>
</dbReference>
<protein>
    <recommendedName>
        <fullName evidence="3">Phage tail tape measure protein</fullName>
    </recommendedName>
</protein>
<comment type="caution">
    <text evidence="1">The sequence shown here is derived from an EMBL/GenBank/DDBJ whole genome shotgun (WGS) entry which is preliminary data.</text>
</comment>
<proteinExistence type="predicted"/>
<evidence type="ECO:0000313" key="2">
    <source>
        <dbReference type="Proteomes" id="UP001208853"/>
    </source>
</evidence>
<reference evidence="1" key="1">
    <citation type="submission" date="2022-10" db="EMBL/GenBank/DDBJ databases">
        <title>Comparative genomic study of S. anginosus.</title>
        <authorList>
            <person name="Prasad A."/>
            <person name="Ene A."/>
            <person name="Jablonska S."/>
            <person name="Du J."/>
            <person name="Wolfe A.J."/>
            <person name="Putonti C."/>
        </authorList>
    </citation>
    <scope>NUCLEOTIDE SEQUENCE</scope>
    <source>
        <strain evidence="1">UMB6888</strain>
    </source>
</reference>
<dbReference type="AlphaFoldDB" id="A0AAW5TP79"/>
<sequence length="87" mass="9608">WAKNSQVAQKFFEMMGTTGVRIFNNMLDAAGSFGSGLVSVLTQIAPLAEWVSQGFKKMGQAFNEWAQSVEGQNAIKSFIEYTKQNLP</sequence>
<evidence type="ECO:0008006" key="3">
    <source>
        <dbReference type="Google" id="ProtNLM"/>
    </source>
</evidence>
<organism evidence="1 2">
    <name type="scientific">Streptococcus anginosus</name>
    <dbReference type="NCBI Taxonomy" id="1328"/>
    <lineage>
        <taxon>Bacteria</taxon>
        <taxon>Bacillati</taxon>
        <taxon>Bacillota</taxon>
        <taxon>Bacilli</taxon>
        <taxon>Lactobacillales</taxon>
        <taxon>Streptococcaceae</taxon>
        <taxon>Streptococcus</taxon>
        <taxon>Streptococcus anginosus group</taxon>
    </lineage>
</organism>
<feature type="non-terminal residue" evidence="1">
    <location>
        <position position="1"/>
    </location>
</feature>
<dbReference type="RefSeq" id="WP_264345211.1">
    <property type="nucleotide sequence ID" value="NZ_JAPAIK010000433.1"/>
</dbReference>
<evidence type="ECO:0000313" key="1">
    <source>
        <dbReference type="EMBL" id="MCW1073666.1"/>
    </source>
</evidence>
<accession>A0AAW5TP79</accession>
<name>A0AAW5TP79_STRAP</name>
<feature type="non-terminal residue" evidence="1">
    <location>
        <position position="87"/>
    </location>
</feature>
<gene>
    <name evidence="1" type="ORF">OJ930_11860</name>
</gene>
<dbReference type="Proteomes" id="UP001208853">
    <property type="component" value="Unassembled WGS sequence"/>
</dbReference>